<evidence type="ECO:0000256" key="20">
    <source>
        <dbReference type="ARBA" id="ARBA00050860"/>
    </source>
</evidence>
<reference evidence="38" key="2">
    <citation type="submission" date="2025-09" db="UniProtKB">
        <authorList>
            <consortium name="Ensembl"/>
        </authorList>
    </citation>
    <scope>IDENTIFICATION</scope>
</reference>
<evidence type="ECO:0000256" key="30">
    <source>
        <dbReference type="ARBA" id="ARBA00058613"/>
    </source>
</evidence>
<dbReference type="PANTHER" id="PTHR22589:SF50">
    <property type="entry name" value="CARNITINE O-ACETYLTRANSFERASE"/>
    <property type="match status" value="1"/>
</dbReference>
<evidence type="ECO:0000256" key="23">
    <source>
        <dbReference type="ARBA" id="ARBA00051534"/>
    </source>
</evidence>
<evidence type="ECO:0000256" key="9">
    <source>
        <dbReference type="ARBA" id="ARBA00022824"/>
    </source>
</evidence>
<dbReference type="GeneTree" id="ENSGT01150000286917"/>
<dbReference type="InterPro" id="IPR000542">
    <property type="entry name" value="Carn_acyl_trans"/>
</dbReference>
<keyword evidence="10" id="KW-0276">Fatty acid metabolism</keyword>
<dbReference type="FunFam" id="3.30.559.10:FF:000001">
    <property type="entry name" value="Carnitine O-acetyltransferase"/>
    <property type="match status" value="1"/>
</dbReference>
<comment type="catalytic activity">
    <reaction evidence="28">
        <text>acetoacetyl-CoA + (R)-carnitine = O-3-oxobutanoyl-(R)-carnitine + CoA</text>
        <dbReference type="Rhea" id="RHEA:44996"/>
        <dbReference type="ChEBI" id="CHEBI:16347"/>
        <dbReference type="ChEBI" id="CHEBI:57286"/>
        <dbReference type="ChEBI" id="CHEBI:57287"/>
        <dbReference type="ChEBI" id="CHEBI:84841"/>
    </reaction>
    <physiologicalReaction direction="left-to-right" evidence="28">
        <dbReference type="Rhea" id="RHEA:44997"/>
    </physiologicalReaction>
</comment>
<dbReference type="PANTHER" id="PTHR22589">
    <property type="entry name" value="CARNITINE O-ACYLTRANSFERASE"/>
    <property type="match status" value="1"/>
</dbReference>
<organism evidence="38 39">
    <name type="scientific">Neolamprologus brichardi</name>
    <name type="common">Fairy cichlid</name>
    <name type="synonym">Lamprologus brichardi</name>
    <dbReference type="NCBI Taxonomy" id="32507"/>
    <lineage>
        <taxon>Eukaryota</taxon>
        <taxon>Metazoa</taxon>
        <taxon>Chordata</taxon>
        <taxon>Craniata</taxon>
        <taxon>Vertebrata</taxon>
        <taxon>Euteleostomi</taxon>
        <taxon>Actinopterygii</taxon>
        <taxon>Neopterygii</taxon>
        <taxon>Teleostei</taxon>
        <taxon>Neoteleostei</taxon>
        <taxon>Acanthomorphata</taxon>
        <taxon>Ovalentaria</taxon>
        <taxon>Cichlomorphae</taxon>
        <taxon>Cichliformes</taxon>
        <taxon>Cichlidae</taxon>
        <taxon>African cichlids</taxon>
        <taxon>Pseudocrenilabrinae</taxon>
        <taxon>Lamprologini</taxon>
        <taxon>Neolamprologus</taxon>
    </lineage>
</organism>
<keyword evidence="16 36" id="KW-0012">Acyltransferase</keyword>
<dbReference type="EC" id="2.3.1.137" evidence="31"/>
<dbReference type="Ensembl" id="ENSNBRT00000011285.1">
    <property type="protein sequence ID" value="ENSNBRP00000010978.1"/>
    <property type="gene ID" value="ENSNBRG00000008538.1"/>
</dbReference>
<dbReference type="GO" id="GO:0019254">
    <property type="term" value="P:carnitine metabolic process, CoA-linked"/>
    <property type="evidence" value="ECO:0007669"/>
    <property type="project" value="TreeGrafter"/>
</dbReference>
<evidence type="ECO:0000256" key="10">
    <source>
        <dbReference type="ARBA" id="ARBA00022832"/>
    </source>
</evidence>
<dbReference type="GO" id="GO:0005777">
    <property type="term" value="C:peroxisome"/>
    <property type="evidence" value="ECO:0007669"/>
    <property type="project" value="UniProtKB-SubCell"/>
</dbReference>
<dbReference type="Proteomes" id="UP000261580">
    <property type="component" value="Unassembled WGS sequence"/>
</dbReference>
<evidence type="ECO:0000256" key="14">
    <source>
        <dbReference type="ARBA" id="ARBA00023136"/>
    </source>
</evidence>
<dbReference type="GO" id="GO:0005743">
    <property type="term" value="C:mitochondrial inner membrane"/>
    <property type="evidence" value="ECO:0007669"/>
    <property type="project" value="UniProtKB-SubCell"/>
</dbReference>
<evidence type="ECO:0000256" key="18">
    <source>
        <dbReference type="ARBA" id="ARBA00050207"/>
    </source>
</evidence>
<comment type="function">
    <text evidence="30">Catalyzes the reversible transfer of acyl groups from carnitine to coenzyme A (CoA) and regulates the acyl-CoA/CoA ratio. Also plays a crucial role in the transport of fatty acids for beta-oxidation. Responsible for the synthesis of short- and branched-chain acylcarnitines. Active towards some branched-chain amino acid oxidation pathway (BCAAO) intermediates. Trans-2-enoyl-CoAs and 2-methylacyl-CoAs are poor substrates.</text>
</comment>
<feature type="active site" description="Proton acceptor" evidence="35">
    <location>
        <position position="345"/>
    </location>
</feature>
<dbReference type="GO" id="GO:0004092">
    <property type="term" value="F:carnitine O-acetyltransferase activity"/>
    <property type="evidence" value="ECO:0007669"/>
    <property type="project" value="UniProtKB-EC"/>
</dbReference>
<dbReference type="RefSeq" id="XP_006803184.1">
    <property type="nucleotide sequence ID" value="XM_006803121.1"/>
</dbReference>
<dbReference type="GO" id="GO:0005783">
    <property type="term" value="C:endoplasmic reticulum"/>
    <property type="evidence" value="ECO:0007669"/>
    <property type="project" value="UniProtKB-SubCell"/>
</dbReference>
<evidence type="ECO:0000259" key="37">
    <source>
        <dbReference type="Pfam" id="PF00755"/>
    </source>
</evidence>
<keyword evidence="6" id="KW-0813">Transport</keyword>
<comment type="catalytic activity">
    <reaction evidence="25">
        <text>2-methylpropanoyl-CoA + (R)-carnitine = O-isobutanoyl-(R)-carnitine + CoA</text>
        <dbReference type="Rhea" id="RHEA:44988"/>
        <dbReference type="ChEBI" id="CHEBI:16347"/>
        <dbReference type="ChEBI" id="CHEBI:57287"/>
        <dbReference type="ChEBI" id="CHEBI:57338"/>
        <dbReference type="ChEBI" id="CHEBI:84838"/>
    </reaction>
    <physiologicalReaction direction="left-to-right" evidence="25">
        <dbReference type="Rhea" id="RHEA:44989"/>
    </physiologicalReaction>
</comment>
<evidence type="ECO:0000256" key="24">
    <source>
        <dbReference type="ARBA" id="ARBA00051554"/>
    </source>
</evidence>
<comment type="catalytic activity">
    <reaction evidence="24">
        <text>3-methylbutanoyl-CoA + (R)-carnitine = O-3-methylbutanoyl-(R)-carnitine + CoA</text>
        <dbReference type="Rhea" id="RHEA:44984"/>
        <dbReference type="ChEBI" id="CHEBI:16347"/>
        <dbReference type="ChEBI" id="CHEBI:57287"/>
        <dbReference type="ChEBI" id="CHEBI:57345"/>
        <dbReference type="ChEBI" id="CHEBI:70819"/>
    </reaction>
    <physiologicalReaction direction="left-to-right" evidence="24">
        <dbReference type="Rhea" id="RHEA:44985"/>
    </physiologicalReaction>
</comment>
<keyword evidence="12" id="KW-0443">Lipid metabolism</keyword>
<evidence type="ECO:0000256" key="26">
    <source>
        <dbReference type="ARBA" id="ARBA00051962"/>
    </source>
</evidence>
<dbReference type="PROSITE" id="PS00440">
    <property type="entry name" value="ACYLTRANSF_C_2"/>
    <property type="match status" value="1"/>
</dbReference>
<evidence type="ECO:0000256" key="29">
    <source>
        <dbReference type="ARBA" id="ARBA00053012"/>
    </source>
</evidence>
<keyword evidence="7 36" id="KW-0808">Transferase</keyword>
<evidence type="ECO:0000256" key="8">
    <source>
        <dbReference type="ARBA" id="ARBA00022792"/>
    </source>
</evidence>
<evidence type="ECO:0000256" key="33">
    <source>
        <dbReference type="ARBA" id="ARBA00074976"/>
    </source>
</evidence>
<dbReference type="Bgee" id="ENSNBRG00000008538">
    <property type="expression patterns" value="Expressed in skeletal muscle tissue and 6 other cell types or tissues"/>
</dbReference>
<dbReference type="EC" id="2.3.1.7" evidence="32"/>
<comment type="catalytic activity">
    <reaction evidence="29">
        <text>propanoyl-CoA + (R)-carnitine = O-propanoyl-(R)-carnitine + CoA</text>
        <dbReference type="Rhea" id="RHEA:44976"/>
        <dbReference type="ChEBI" id="CHEBI:16347"/>
        <dbReference type="ChEBI" id="CHEBI:53210"/>
        <dbReference type="ChEBI" id="CHEBI:57287"/>
        <dbReference type="ChEBI" id="CHEBI:57392"/>
    </reaction>
    <physiologicalReaction direction="left-to-right" evidence="29">
        <dbReference type="Rhea" id="RHEA:44977"/>
    </physiologicalReaction>
</comment>
<comment type="similarity">
    <text evidence="4 36">Belongs to the carnitine/choline acetyltransferase family.</text>
</comment>
<dbReference type="OMA" id="FRMYNIC"/>
<comment type="catalytic activity">
    <reaction evidence="26">
        <text>hexanoyl-CoA + (R)-carnitine = O-hexanoyl-(R)-carnitine + CoA</text>
        <dbReference type="Rhea" id="RHEA:44972"/>
        <dbReference type="ChEBI" id="CHEBI:16347"/>
        <dbReference type="ChEBI" id="CHEBI:57287"/>
        <dbReference type="ChEBI" id="CHEBI:62620"/>
        <dbReference type="ChEBI" id="CHEBI:84834"/>
    </reaction>
    <physiologicalReaction direction="left-to-right" evidence="26">
        <dbReference type="Rhea" id="RHEA:44973"/>
    </physiologicalReaction>
</comment>
<dbReference type="Gene3D" id="3.30.559.10">
    <property type="entry name" value="Chloramphenicol acetyltransferase-like domain"/>
    <property type="match status" value="1"/>
</dbReference>
<evidence type="ECO:0000256" key="31">
    <source>
        <dbReference type="ARBA" id="ARBA00066418"/>
    </source>
</evidence>
<dbReference type="InterPro" id="IPR042231">
    <property type="entry name" value="Cho/carn_acyl_trans_2"/>
</dbReference>
<comment type="catalytic activity">
    <reaction evidence="21">
        <text>4,8-dimethylnonanoyl-CoA + (R)-carnitine = O-4,8-dimethylnonanoyl-(R)-carnitine + CoA</text>
        <dbReference type="Rhea" id="RHEA:44860"/>
        <dbReference type="ChEBI" id="CHEBI:16347"/>
        <dbReference type="ChEBI" id="CHEBI:57287"/>
        <dbReference type="ChEBI" id="CHEBI:77061"/>
        <dbReference type="ChEBI" id="CHEBI:84654"/>
    </reaction>
    <physiologicalReaction direction="left-to-right" evidence="21">
        <dbReference type="Rhea" id="RHEA:44861"/>
    </physiologicalReaction>
</comment>
<proteinExistence type="inferred from homology"/>
<dbReference type="Gene3D" id="3.30.559.70">
    <property type="entry name" value="Choline/Carnitine o-acyltransferase, domain 2"/>
    <property type="match status" value="1"/>
</dbReference>
<evidence type="ECO:0000256" key="21">
    <source>
        <dbReference type="ARBA" id="ARBA00051087"/>
    </source>
</evidence>
<protein>
    <recommendedName>
        <fullName evidence="33">Carnitine O-acetyltransferase</fullName>
        <ecNumber evidence="31">2.3.1.137</ecNumber>
        <ecNumber evidence="32">2.3.1.7</ecNumber>
    </recommendedName>
    <alternativeName>
        <fullName evidence="34">Carnitine acetyltransferase</fullName>
    </alternativeName>
</protein>
<evidence type="ECO:0000256" key="27">
    <source>
        <dbReference type="ARBA" id="ARBA00052310"/>
    </source>
</evidence>
<evidence type="ECO:0000313" key="39">
    <source>
        <dbReference type="Proteomes" id="UP000261580"/>
    </source>
</evidence>
<comment type="catalytic activity">
    <reaction evidence="17">
        <text>decanoyl-CoA + (R)-carnitine = O-decanoyl-(R)-carnitine + CoA</text>
        <dbReference type="Rhea" id="RHEA:44828"/>
        <dbReference type="ChEBI" id="CHEBI:16347"/>
        <dbReference type="ChEBI" id="CHEBI:28717"/>
        <dbReference type="ChEBI" id="CHEBI:57287"/>
        <dbReference type="ChEBI" id="CHEBI:61430"/>
    </reaction>
    <physiologicalReaction direction="left-to-right" evidence="17">
        <dbReference type="Rhea" id="RHEA:44829"/>
    </physiologicalReaction>
</comment>
<evidence type="ECO:0000256" key="32">
    <source>
        <dbReference type="ARBA" id="ARBA00066910"/>
    </source>
</evidence>
<dbReference type="InterPro" id="IPR023213">
    <property type="entry name" value="CAT-like_dom_sf"/>
</dbReference>
<sequence length="628" mass="71097">MLGVFVRAAMRPGMVKPCHLVRTVTQILARPLTHQEGLPKLPVPPLNQTCERYLAALEPLVSDEEMDHTRKVVQEFLKGGVGERLQKGLERRARKTDNWLTEWWMQSAYLDCRMPVAVYTSPGVVLPQMHFHDRQGQMRFAAKLIAGVLDFKKMIDTQTLPVEYLSGKPLCMDQYYQILSSCRIPGPKRDTVLNHASGKTPPTHITVVHNFQFFVLDVYNSDGTALTVDQIYMQLEKIWNSSLQTNKEPIGILTSQHRNTWGKAYNNLIKDRTNKDSVRAIQKSIFTVCLDAPMLRVSDDLYLSRVAAQILHGGGARWNSGNRWFDKTLQFIVGEDGACGLVYEHAPAEGPPIVFLIDYVIKYMQRTQFRRAPMIPLPMPQKLRFNITPEVKRDIEKAKQNMNIMVHDLDVKVLVFSHFGKNVPKKHKLSPDAFVQMALQLAYFRIYNICCSTYESASLRMFKYGRTDAIRSTTAESLEFVQAMQDPAKQSAEKLALLQKAIQTHKENTYNAIHGQGIDRHLLGLKRQSIEDLTSIPEIFMDTSYAVANHFNLSTSQVGSKTDCVMCFGPMVPDGYGVCYNPMDEHINIAITAFNSCEETNAANFAQAVEEALLDMRALLEDTATAKQ</sequence>
<dbReference type="GO" id="GO:0006631">
    <property type="term" value="P:fatty acid metabolic process"/>
    <property type="evidence" value="ECO:0007669"/>
    <property type="project" value="UniProtKB-KW"/>
</dbReference>
<dbReference type="AlphaFoldDB" id="A0A3Q4GUV7"/>
<dbReference type="GO" id="GO:0008458">
    <property type="term" value="F:carnitine O-octanoyltransferase activity"/>
    <property type="evidence" value="ECO:0007669"/>
    <property type="project" value="UniProtKB-EC"/>
</dbReference>
<evidence type="ECO:0000256" key="5">
    <source>
        <dbReference type="ARBA" id="ARBA00011245"/>
    </source>
</evidence>
<comment type="catalytic activity">
    <reaction evidence="22">
        <text>octanoyl-CoA + (R)-carnitine = O-octanoyl-(R)-carnitine + CoA</text>
        <dbReference type="Rhea" id="RHEA:17177"/>
        <dbReference type="ChEBI" id="CHEBI:16347"/>
        <dbReference type="ChEBI" id="CHEBI:18102"/>
        <dbReference type="ChEBI" id="CHEBI:57287"/>
        <dbReference type="ChEBI" id="CHEBI:57386"/>
        <dbReference type="EC" id="2.3.1.137"/>
    </reaction>
    <physiologicalReaction direction="left-to-right" evidence="22">
        <dbReference type="Rhea" id="RHEA:17178"/>
    </physiologicalReaction>
</comment>
<evidence type="ECO:0000256" key="36">
    <source>
        <dbReference type="RuleBase" id="RU003801"/>
    </source>
</evidence>
<dbReference type="GeneID" id="102781795"/>
<dbReference type="STRING" id="32507.ENSNBRP00000010978"/>
<evidence type="ECO:0000256" key="16">
    <source>
        <dbReference type="ARBA" id="ARBA00023315"/>
    </source>
</evidence>
<evidence type="ECO:0000256" key="6">
    <source>
        <dbReference type="ARBA" id="ARBA00022448"/>
    </source>
</evidence>
<evidence type="ECO:0000256" key="13">
    <source>
        <dbReference type="ARBA" id="ARBA00023128"/>
    </source>
</evidence>
<evidence type="ECO:0000256" key="2">
    <source>
        <dbReference type="ARBA" id="ARBA00004275"/>
    </source>
</evidence>
<evidence type="ECO:0000256" key="22">
    <source>
        <dbReference type="ARBA" id="ARBA00051518"/>
    </source>
</evidence>
<comment type="catalytic activity">
    <reaction evidence="18">
        <text>2-methylbutanoyl-CoA + (R)-carnitine = O-2-methylbutanoyl-(R)-carnitine + CoA</text>
        <dbReference type="Rhea" id="RHEA:44992"/>
        <dbReference type="ChEBI" id="CHEBI:16347"/>
        <dbReference type="ChEBI" id="CHEBI:57287"/>
        <dbReference type="ChEBI" id="CHEBI:57336"/>
        <dbReference type="ChEBI" id="CHEBI:84840"/>
    </reaction>
    <physiologicalReaction direction="left-to-right" evidence="18">
        <dbReference type="Rhea" id="RHEA:44993"/>
    </physiologicalReaction>
</comment>
<dbReference type="InterPro" id="IPR039551">
    <property type="entry name" value="Cho/carn_acyl_trans"/>
</dbReference>
<evidence type="ECO:0000256" key="1">
    <source>
        <dbReference type="ARBA" id="ARBA00004240"/>
    </source>
</evidence>
<name>A0A3Q4GUV7_NEOBR</name>
<accession>A0A3Q4GUV7</accession>
<comment type="subunit">
    <text evidence="5">Monomer.</text>
</comment>
<reference evidence="38" key="1">
    <citation type="submission" date="2025-08" db="UniProtKB">
        <authorList>
            <consortium name="Ensembl"/>
        </authorList>
    </citation>
    <scope>IDENTIFICATION</scope>
</reference>
<comment type="subcellular location">
    <subcellularLocation>
        <location evidence="1">Endoplasmic reticulum</location>
    </subcellularLocation>
    <subcellularLocation>
        <location evidence="3">Mitochondrion inner membrane</location>
        <topology evidence="3">Peripheral membrane protein</topology>
        <orientation evidence="3">Matrix side</orientation>
    </subcellularLocation>
    <subcellularLocation>
        <location evidence="2">Peroxisome</location>
    </subcellularLocation>
</comment>
<comment type="catalytic activity">
    <reaction evidence="27">
        <text>(R)-carnitine + acetyl-CoA = O-acetyl-(R)-carnitine + CoA</text>
        <dbReference type="Rhea" id="RHEA:21136"/>
        <dbReference type="ChEBI" id="CHEBI:16347"/>
        <dbReference type="ChEBI" id="CHEBI:57287"/>
        <dbReference type="ChEBI" id="CHEBI:57288"/>
        <dbReference type="ChEBI" id="CHEBI:57589"/>
        <dbReference type="EC" id="2.3.1.7"/>
    </reaction>
    <physiologicalReaction direction="left-to-right" evidence="27">
        <dbReference type="Rhea" id="RHEA:21137"/>
    </physiologicalReaction>
</comment>
<comment type="catalytic activity">
    <reaction evidence="23">
        <text>2,6-dimethylheptanoyl-CoA + (R)-carnitine = O-2,6-dimethylheptanoyl-(R)-carnitine + CoA</text>
        <dbReference type="Rhea" id="RHEA:45004"/>
        <dbReference type="ChEBI" id="CHEBI:16347"/>
        <dbReference type="ChEBI" id="CHEBI:57287"/>
        <dbReference type="ChEBI" id="CHEBI:84843"/>
        <dbReference type="ChEBI" id="CHEBI:84847"/>
    </reaction>
    <physiologicalReaction direction="left-to-right" evidence="23">
        <dbReference type="Rhea" id="RHEA:45005"/>
    </physiologicalReaction>
</comment>
<keyword evidence="9" id="KW-0256">Endoplasmic reticulum</keyword>
<dbReference type="OrthoDB" id="240216at2759"/>
<keyword evidence="13" id="KW-0496">Mitochondrion</keyword>
<evidence type="ECO:0000256" key="25">
    <source>
        <dbReference type="ARBA" id="ARBA00051955"/>
    </source>
</evidence>
<evidence type="ECO:0000256" key="15">
    <source>
        <dbReference type="ARBA" id="ARBA00023140"/>
    </source>
</evidence>
<keyword evidence="14" id="KW-0472">Membrane</keyword>
<keyword evidence="11" id="KW-0007">Acetylation</keyword>
<comment type="catalytic activity">
    <reaction evidence="19">
        <text>butanoyl-CoA + (R)-carnitine = O-butanoyl-(R)-carnitine + CoA</text>
        <dbReference type="Rhea" id="RHEA:44980"/>
        <dbReference type="ChEBI" id="CHEBI:16347"/>
        <dbReference type="ChEBI" id="CHEBI:21949"/>
        <dbReference type="ChEBI" id="CHEBI:57287"/>
        <dbReference type="ChEBI" id="CHEBI:57371"/>
    </reaction>
    <physiologicalReaction direction="left-to-right" evidence="19">
        <dbReference type="Rhea" id="RHEA:44981"/>
    </physiologicalReaction>
</comment>
<evidence type="ECO:0000256" key="12">
    <source>
        <dbReference type="ARBA" id="ARBA00023098"/>
    </source>
</evidence>
<evidence type="ECO:0000256" key="3">
    <source>
        <dbReference type="ARBA" id="ARBA00004443"/>
    </source>
</evidence>
<dbReference type="SUPFAM" id="SSF52777">
    <property type="entry name" value="CoA-dependent acyltransferases"/>
    <property type="match status" value="2"/>
</dbReference>
<keyword evidence="15" id="KW-0576">Peroxisome</keyword>
<keyword evidence="39" id="KW-1185">Reference proteome</keyword>
<evidence type="ECO:0000256" key="28">
    <source>
        <dbReference type="ARBA" id="ARBA00052568"/>
    </source>
</evidence>
<evidence type="ECO:0000313" key="38">
    <source>
        <dbReference type="Ensembl" id="ENSNBRP00000010978.1"/>
    </source>
</evidence>
<feature type="domain" description="Choline/carnitine acyltransferase" evidence="37">
    <location>
        <begin position="41"/>
        <end position="611"/>
    </location>
</feature>
<evidence type="ECO:0000256" key="17">
    <source>
        <dbReference type="ARBA" id="ARBA00050133"/>
    </source>
</evidence>
<keyword evidence="8" id="KW-0999">Mitochondrion inner membrane</keyword>
<evidence type="ECO:0000256" key="19">
    <source>
        <dbReference type="ARBA" id="ARBA00050851"/>
    </source>
</evidence>
<evidence type="ECO:0000256" key="7">
    <source>
        <dbReference type="ARBA" id="ARBA00022679"/>
    </source>
</evidence>
<evidence type="ECO:0000256" key="34">
    <source>
        <dbReference type="ARBA" id="ARBA00079830"/>
    </source>
</evidence>
<dbReference type="FunFam" id="3.30.559.70:FF:000002">
    <property type="entry name" value="Carnitine O-acetyltransferase"/>
    <property type="match status" value="1"/>
</dbReference>
<comment type="catalytic activity">
    <reaction evidence="20">
        <text>3-hydroxybutanoyl-CoA + (R)-carnitine = O-3-hydroxybutanoyl-(R)-carnitine + CoA</text>
        <dbReference type="Rhea" id="RHEA:45000"/>
        <dbReference type="ChEBI" id="CHEBI:16347"/>
        <dbReference type="ChEBI" id="CHEBI:57287"/>
        <dbReference type="ChEBI" id="CHEBI:78611"/>
        <dbReference type="ChEBI" id="CHEBI:84842"/>
    </reaction>
    <physiologicalReaction direction="left-to-right" evidence="20">
        <dbReference type="Rhea" id="RHEA:45001"/>
    </physiologicalReaction>
</comment>
<evidence type="ECO:0000256" key="4">
    <source>
        <dbReference type="ARBA" id="ARBA00005232"/>
    </source>
</evidence>
<evidence type="ECO:0000256" key="11">
    <source>
        <dbReference type="ARBA" id="ARBA00022990"/>
    </source>
</evidence>
<dbReference type="Pfam" id="PF00755">
    <property type="entry name" value="Carn_acyltransf"/>
    <property type="match status" value="1"/>
</dbReference>
<evidence type="ECO:0000256" key="35">
    <source>
        <dbReference type="PIRSR" id="PIRSR600542-1"/>
    </source>
</evidence>